<dbReference type="Gene3D" id="1.10.357.10">
    <property type="entry name" value="Tetracycline Repressor, domain 2"/>
    <property type="match status" value="1"/>
</dbReference>
<dbReference type="InterPro" id="IPR011075">
    <property type="entry name" value="TetR_C"/>
</dbReference>
<organism evidence="6 7">
    <name type="scientific">Actinomadura yumaensis</name>
    <dbReference type="NCBI Taxonomy" id="111807"/>
    <lineage>
        <taxon>Bacteria</taxon>
        <taxon>Bacillati</taxon>
        <taxon>Actinomycetota</taxon>
        <taxon>Actinomycetes</taxon>
        <taxon>Streptosporangiales</taxon>
        <taxon>Thermomonosporaceae</taxon>
        <taxon>Actinomadura</taxon>
    </lineage>
</organism>
<name>A0ABW2CY87_9ACTN</name>
<dbReference type="Gene3D" id="1.10.10.60">
    <property type="entry name" value="Homeodomain-like"/>
    <property type="match status" value="1"/>
</dbReference>
<reference evidence="7" key="1">
    <citation type="journal article" date="2019" name="Int. J. Syst. Evol. Microbiol.">
        <title>The Global Catalogue of Microorganisms (GCM) 10K type strain sequencing project: providing services to taxonomists for standard genome sequencing and annotation.</title>
        <authorList>
            <consortium name="The Broad Institute Genomics Platform"/>
            <consortium name="The Broad Institute Genome Sequencing Center for Infectious Disease"/>
            <person name="Wu L."/>
            <person name="Ma J."/>
        </authorList>
    </citation>
    <scope>NUCLEOTIDE SEQUENCE [LARGE SCALE GENOMIC DNA]</scope>
    <source>
        <strain evidence="7">JCM 3369</strain>
    </source>
</reference>
<dbReference type="RefSeq" id="WP_160821443.1">
    <property type="nucleotide sequence ID" value="NZ_JBHSXE010000001.1"/>
</dbReference>
<evidence type="ECO:0000313" key="6">
    <source>
        <dbReference type="EMBL" id="MFC6886741.1"/>
    </source>
</evidence>
<feature type="domain" description="HTH tetR-type" evidence="5">
    <location>
        <begin position="14"/>
        <end position="74"/>
    </location>
</feature>
<sequence>MNEERGRGGRPRSEQARTAVLQAVDDLLLEVGYAAMTMKGIAERAGVGRQTVYRWWSTKAEILFEASVADAEEELAIGPAGAPLDDLTAYLEALVRFLAHSPAGAAYRALLAAAQQDSAVAELLASKDVLGDSARGVVERVVRQEAASIPVDLATALLIGPPFFWILSGRDPSGLAARELAEAFMDGLHARKAR</sequence>
<dbReference type="EMBL" id="JBHSXS010000058">
    <property type="protein sequence ID" value="MFC6886741.1"/>
    <property type="molecule type" value="Genomic_DNA"/>
</dbReference>
<evidence type="ECO:0000259" key="5">
    <source>
        <dbReference type="PROSITE" id="PS50977"/>
    </source>
</evidence>
<dbReference type="Pfam" id="PF16859">
    <property type="entry name" value="TetR_C_11"/>
    <property type="match status" value="1"/>
</dbReference>
<keyword evidence="1" id="KW-0805">Transcription regulation</keyword>
<keyword evidence="3" id="KW-0804">Transcription</keyword>
<evidence type="ECO:0000256" key="1">
    <source>
        <dbReference type="ARBA" id="ARBA00023015"/>
    </source>
</evidence>
<evidence type="ECO:0000256" key="2">
    <source>
        <dbReference type="ARBA" id="ARBA00023125"/>
    </source>
</evidence>
<dbReference type="InterPro" id="IPR001647">
    <property type="entry name" value="HTH_TetR"/>
</dbReference>
<protein>
    <submittedName>
        <fullName evidence="6">TetR/AcrR family transcriptional regulator</fullName>
    </submittedName>
</protein>
<dbReference type="InterPro" id="IPR050109">
    <property type="entry name" value="HTH-type_TetR-like_transc_reg"/>
</dbReference>
<dbReference type="PANTHER" id="PTHR30055">
    <property type="entry name" value="HTH-TYPE TRANSCRIPTIONAL REGULATOR RUTR"/>
    <property type="match status" value="1"/>
</dbReference>
<feature type="DNA-binding region" description="H-T-H motif" evidence="4">
    <location>
        <begin position="37"/>
        <end position="56"/>
    </location>
</feature>
<dbReference type="Pfam" id="PF00440">
    <property type="entry name" value="TetR_N"/>
    <property type="match status" value="1"/>
</dbReference>
<dbReference type="SUPFAM" id="SSF46689">
    <property type="entry name" value="Homeodomain-like"/>
    <property type="match status" value="1"/>
</dbReference>
<dbReference type="PRINTS" id="PR00455">
    <property type="entry name" value="HTHTETR"/>
</dbReference>
<gene>
    <name evidence="6" type="ORF">ACFQKB_43750</name>
</gene>
<comment type="caution">
    <text evidence="6">The sequence shown here is derived from an EMBL/GenBank/DDBJ whole genome shotgun (WGS) entry which is preliminary data.</text>
</comment>
<keyword evidence="7" id="KW-1185">Reference proteome</keyword>
<accession>A0ABW2CY87</accession>
<keyword evidence="2 4" id="KW-0238">DNA-binding</keyword>
<evidence type="ECO:0000313" key="7">
    <source>
        <dbReference type="Proteomes" id="UP001596380"/>
    </source>
</evidence>
<dbReference type="InterPro" id="IPR036271">
    <property type="entry name" value="Tet_transcr_reg_TetR-rel_C_sf"/>
</dbReference>
<proteinExistence type="predicted"/>
<dbReference type="PROSITE" id="PS50977">
    <property type="entry name" value="HTH_TETR_2"/>
    <property type="match status" value="1"/>
</dbReference>
<dbReference type="InterPro" id="IPR009057">
    <property type="entry name" value="Homeodomain-like_sf"/>
</dbReference>
<dbReference type="SUPFAM" id="SSF48498">
    <property type="entry name" value="Tetracyclin repressor-like, C-terminal domain"/>
    <property type="match status" value="1"/>
</dbReference>
<dbReference type="Proteomes" id="UP001596380">
    <property type="component" value="Unassembled WGS sequence"/>
</dbReference>
<dbReference type="PANTHER" id="PTHR30055:SF148">
    <property type="entry name" value="TETR-FAMILY TRANSCRIPTIONAL REGULATOR"/>
    <property type="match status" value="1"/>
</dbReference>
<evidence type="ECO:0000256" key="3">
    <source>
        <dbReference type="ARBA" id="ARBA00023163"/>
    </source>
</evidence>
<evidence type="ECO:0000256" key="4">
    <source>
        <dbReference type="PROSITE-ProRule" id="PRU00335"/>
    </source>
</evidence>